<name>A0ABP8AFH2_9ACTN</name>
<accession>A0ABP8AFH2</accession>
<dbReference type="Gene3D" id="3.10.490.10">
    <property type="entry name" value="Gamma-glutamyl cyclotransferase-like"/>
    <property type="match status" value="1"/>
</dbReference>
<dbReference type="InterPro" id="IPR036568">
    <property type="entry name" value="GGCT-like_sf"/>
</dbReference>
<dbReference type="Pfam" id="PF06094">
    <property type="entry name" value="GGACT"/>
    <property type="match status" value="1"/>
</dbReference>
<dbReference type="CDD" id="cd06661">
    <property type="entry name" value="GGCT_like"/>
    <property type="match status" value="1"/>
</dbReference>
<gene>
    <name evidence="2" type="ORF">GCM10022252_10000</name>
</gene>
<keyword evidence="3" id="KW-1185">Reference proteome</keyword>
<dbReference type="SUPFAM" id="SSF110857">
    <property type="entry name" value="Gamma-glutamyl cyclotransferase-like"/>
    <property type="match status" value="1"/>
</dbReference>
<sequence length="117" mass="12922">MSESAQERTYLFAYGTLRQREVQLSTFGRELDGRPDLLPGYTLATVEITDPGVVAVSGADRHPIVRATDDLSHTVEGTVFEITDAELAAADDYEVADYRRVLVRLASGVRAWVYVDS</sequence>
<dbReference type="InterPro" id="IPR013024">
    <property type="entry name" value="GGCT-like"/>
</dbReference>
<proteinExistence type="predicted"/>
<dbReference type="EMBL" id="BAABAQ010000001">
    <property type="protein sequence ID" value="GAA4183099.1"/>
    <property type="molecule type" value="Genomic_DNA"/>
</dbReference>
<reference evidence="3" key="1">
    <citation type="journal article" date="2019" name="Int. J. Syst. Evol. Microbiol.">
        <title>The Global Catalogue of Microorganisms (GCM) 10K type strain sequencing project: providing services to taxonomists for standard genome sequencing and annotation.</title>
        <authorList>
            <consortium name="The Broad Institute Genomics Platform"/>
            <consortium name="The Broad Institute Genome Sequencing Center for Infectious Disease"/>
            <person name="Wu L."/>
            <person name="Ma J."/>
        </authorList>
    </citation>
    <scope>NUCLEOTIDE SEQUENCE [LARGE SCALE GENOMIC DNA]</scope>
    <source>
        <strain evidence="3">JCM 17388</strain>
    </source>
</reference>
<evidence type="ECO:0000259" key="1">
    <source>
        <dbReference type="Pfam" id="PF06094"/>
    </source>
</evidence>
<organism evidence="2 3">
    <name type="scientific">Streptosporangium oxazolinicum</name>
    <dbReference type="NCBI Taxonomy" id="909287"/>
    <lineage>
        <taxon>Bacteria</taxon>
        <taxon>Bacillati</taxon>
        <taxon>Actinomycetota</taxon>
        <taxon>Actinomycetes</taxon>
        <taxon>Streptosporangiales</taxon>
        <taxon>Streptosporangiaceae</taxon>
        <taxon>Streptosporangium</taxon>
    </lineage>
</organism>
<comment type="caution">
    <text evidence="2">The sequence shown here is derived from an EMBL/GenBank/DDBJ whole genome shotgun (WGS) entry which is preliminary data.</text>
</comment>
<dbReference type="InterPro" id="IPR009288">
    <property type="entry name" value="AIG2-like_dom"/>
</dbReference>
<dbReference type="RefSeq" id="WP_344915380.1">
    <property type="nucleotide sequence ID" value="NZ_BAABAQ010000001.1"/>
</dbReference>
<evidence type="ECO:0000313" key="2">
    <source>
        <dbReference type="EMBL" id="GAA4183099.1"/>
    </source>
</evidence>
<feature type="domain" description="Gamma-glutamylcyclotransferase AIG2-like" evidence="1">
    <location>
        <begin position="11"/>
        <end position="115"/>
    </location>
</feature>
<protein>
    <submittedName>
        <fullName evidence="2">Gamma-glutamylcyclotransferase</fullName>
    </submittedName>
</protein>
<evidence type="ECO:0000313" key="3">
    <source>
        <dbReference type="Proteomes" id="UP001501251"/>
    </source>
</evidence>
<dbReference type="Proteomes" id="UP001501251">
    <property type="component" value="Unassembled WGS sequence"/>
</dbReference>